<protein>
    <submittedName>
        <fullName evidence="1">Uncharacterized protein</fullName>
    </submittedName>
</protein>
<dbReference type="KEGG" id="opr:Ocepr_0206"/>
<gene>
    <name evidence="1" type="ordered locus">Ocepr_0206</name>
</gene>
<dbReference type="AlphaFoldDB" id="E4U6I3"/>
<dbReference type="RefSeq" id="WP_013456839.1">
    <property type="nucleotide sequence ID" value="NC_014761.1"/>
</dbReference>
<dbReference type="STRING" id="670487.Ocepr_0206"/>
<reference evidence="2" key="1">
    <citation type="submission" date="2010-11" db="EMBL/GenBank/DDBJ databases">
        <title>The complete sequence of chromosome of Oceanithermus profundus DSM 14977.</title>
        <authorList>
            <consortium name="US DOE Joint Genome Institute (JGI-PGF)"/>
            <person name="Lucas S."/>
            <person name="Copeland A."/>
            <person name="Lapidus A."/>
            <person name="Bruce D."/>
            <person name="Goodwin L."/>
            <person name="Pitluck S."/>
            <person name="Kyrpides N."/>
            <person name="Mavromatis K."/>
            <person name="Pagani I."/>
            <person name="Ivanova N."/>
            <person name="Zhang X."/>
            <person name="Brettin T."/>
            <person name="Detter J.C."/>
            <person name="Tapia R."/>
            <person name="Han C."/>
            <person name="Land M."/>
            <person name="Hauser L."/>
            <person name="Markowitz V."/>
            <person name="Cheng J.-F."/>
            <person name="Hugenholtz P."/>
            <person name="Woyke T."/>
            <person name="Wu D."/>
            <person name="Tindall B."/>
            <person name="Faehnrich R."/>
            <person name="Brambilla E."/>
            <person name="Klenk H.-P."/>
            <person name="Eisen J.A."/>
        </authorList>
    </citation>
    <scope>NUCLEOTIDE SEQUENCE [LARGE SCALE GENOMIC DNA]</scope>
    <source>
        <strain evidence="2">DSM 14977 / NBRC 100410 / VKM B-2274 / 506</strain>
    </source>
</reference>
<proteinExistence type="predicted"/>
<evidence type="ECO:0000313" key="1">
    <source>
        <dbReference type="EMBL" id="ADR35669.1"/>
    </source>
</evidence>
<name>E4U6I3_OCEP5</name>
<dbReference type="Proteomes" id="UP000008722">
    <property type="component" value="Chromosome"/>
</dbReference>
<sequence precursor="true">MNNRASVWLRPGREASSRSRIQALEALLLVGIGVAALRAAGQNPLQLGLGWLMAAGGLDALVGLARARWKPALELRGARLCRGRDCRDLGAVRGVALSWYDPYLLRPDLLAELRIVLDWGGDRWIVPLTHDNWDVLWEALREKRPKMLPWWCTEAVHEALAQTHEVPYHVPLQVSTDVEDPPKWVLWLSGGVAFLAGLVLNDFTSARWGTAIPDPAVYGAGGLAAQLANRKFKKIRVAVRPRRERAP</sequence>
<accession>E4U6I3</accession>
<organism evidence="1 2">
    <name type="scientific">Oceanithermus profundus (strain DSM 14977 / NBRC 100410 / VKM B-2274 / 506)</name>
    <dbReference type="NCBI Taxonomy" id="670487"/>
    <lineage>
        <taxon>Bacteria</taxon>
        <taxon>Thermotogati</taxon>
        <taxon>Deinococcota</taxon>
        <taxon>Deinococci</taxon>
        <taxon>Thermales</taxon>
        <taxon>Thermaceae</taxon>
        <taxon>Oceanithermus</taxon>
    </lineage>
</organism>
<dbReference type="HOGENOM" id="CLU_1123633_0_0_0"/>
<keyword evidence="2" id="KW-1185">Reference proteome</keyword>
<reference evidence="1 2" key="2">
    <citation type="journal article" date="2011" name="Stand. Genomic Sci.">
        <title>Complete genome sequence of Oceanithermus profundus type strain (506).</title>
        <authorList>
            <person name="Pati A."/>
            <person name="Zhang X."/>
            <person name="Lapidus A."/>
            <person name="Nolan M."/>
            <person name="Lucas S."/>
            <person name="Del Rio T.G."/>
            <person name="Tice H."/>
            <person name="Cheng J.F."/>
            <person name="Tapia R."/>
            <person name="Han C."/>
            <person name="Goodwin L."/>
            <person name="Pitluck S."/>
            <person name="Liolios K."/>
            <person name="Pagani I."/>
            <person name="Ivanova N."/>
            <person name="Mavromatis K."/>
            <person name="Chen A."/>
            <person name="Palaniappan K."/>
            <person name="Hauser L."/>
            <person name="Jeffries C.D."/>
            <person name="Brambilla E.M."/>
            <person name="Rohl A."/>
            <person name="Mwirichia R."/>
            <person name="Rohde M."/>
            <person name="Tindall B.J."/>
            <person name="Sikorski J."/>
            <person name="Wirth R."/>
            <person name="Goker M."/>
            <person name="Woyke T."/>
            <person name="Detter J.C."/>
            <person name="Bristow J."/>
            <person name="Eisen J.A."/>
            <person name="Markowitz V."/>
            <person name="Hugenholtz P."/>
            <person name="Kyrpides N.C."/>
            <person name="Klenk H.P."/>
            <person name="Land M."/>
        </authorList>
    </citation>
    <scope>NUCLEOTIDE SEQUENCE [LARGE SCALE GENOMIC DNA]</scope>
    <source>
        <strain evidence="2">DSM 14977 / NBRC 100410 / VKM B-2274 / 506</strain>
    </source>
</reference>
<dbReference type="EMBL" id="CP002361">
    <property type="protein sequence ID" value="ADR35669.1"/>
    <property type="molecule type" value="Genomic_DNA"/>
</dbReference>
<evidence type="ECO:0000313" key="2">
    <source>
        <dbReference type="Proteomes" id="UP000008722"/>
    </source>
</evidence>
<dbReference type="OrthoDB" id="9952803at2"/>